<evidence type="ECO:0000313" key="3">
    <source>
        <dbReference type="Proteomes" id="UP000000600"/>
    </source>
</evidence>
<evidence type="ECO:0000256" key="1">
    <source>
        <dbReference type="SAM" id="MobiDB-lite"/>
    </source>
</evidence>
<organism evidence="2 3">
    <name type="scientific">Paramecium tetraurelia</name>
    <dbReference type="NCBI Taxonomy" id="5888"/>
    <lineage>
        <taxon>Eukaryota</taxon>
        <taxon>Sar</taxon>
        <taxon>Alveolata</taxon>
        <taxon>Ciliophora</taxon>
        <taxon>Intramacronucleata</taxon>
        <taxon>Oligohymenophorea</taxon>
        <taxon>Peniculida</taxon>
        <taxon>Parameciidae</taxon>
        <taxon>Paramecium</taxon>
    </lineage>
</organism>
<dbReference type="HOGENOM" id="CLU_1186984_0_0_1"/>
<protein>
    <submittedName>
        <fullName evidence="2">Uncharacterized protein</fullName>
    </submittedName>
</protein>
<name>A0BZ58_PARTE</name>
<accession>A0BZ58</accession>
<reference evidence="2 3" key="1">
    <citation type="journal article" date="2006" name="Nature">
        <title>Global trends of whole-genome duplications revealed by the ciliate Paramecium tetraurelia.</title>
        <authorList>
            <consortium name="Genoscope"/>
            <person name="Aury J.-M."/>
            <person name="Jaillon O."/>
            <person name="Duret L."/>
            <person name="Noel B."/>
            <person name="Jubin C."/>
            <person name="Porcel B.M."/>
            <person name="Segurens B."/>
            <person name="Daubin V."/>
            <person name="Anthouard V."/>
            <person name="Aiach N."/>
            <person name="Arnaiz O."/>
            <person name="Billaut A."/>
            <person name="Beisson J."/>
            <person name="Blanc I."/>
            <person name="Bouhouche K."/>
            <person name="Camara F."/>
            <person name="Duharcourt S."/>
            <person name="Guigo R."/>
            <person name="Gogendeau D."/>
            <person name="Katinka M."/>
            <person name="Keller A.-M."/>
            <person name="Kissmehl R."/>
            <person name="Klotz C."/>
            <person name="Koll F."/>
            <person name="Le Moue A."/>
            <person name="Lepere C."/>
            <person name="Malinsky S."/>
            <person name="Nowacki M."/>
            <person name="Nowak J.K."/>
            <person name="Plattner H."/>
            <person name="Poulain J."/>
            <person name="Ruiz F."/>
            <person name="Serrano V."/>
            <person name="Zagulski M."/>
            <person name="Dessen P."/>
            <person name="Betermier M."/>
            <person name="Weissenbach J."/>
            <person name="Scarpelli C."/>
            <person name="Schachter V."/>
            <person name="Sperling L."/>
            <person name="Meyer E."/>
            <person name="Cohen J."/>
            <person name="Wincker P."/>
        </authorList>
    </citation>
    <scope>NUCLEOTIDE SEQUENCE [LARGE SCALE GENOMIC DNA]</scope>
    <source>
        <strain evidence="2 3">Stock d4-2</strain>
    </source>
</reference>
<dbReference type="RefSeq" id="XP_001431223.1">
    <property type="nucleotide sequence ID" value="XM_001431186.1"/>
</dbReference>
<dbReference type="GeneID" id="5017007"/>
<dbReference type="InParanoid" id="A0BZ58"/>
<keyword evidence="3" id="KW-1185">Reference proteome</keyword>
<sequence length="237" mass="27833">MQSIIKSSIKNNPITGNTVCKINNRGKRTFTTHDHIQSSCVVKGTPLNKTPNRHKIPDHSNDHFYPQNSSSSNRNLRKSLSTFQPKENIKDPLSRKISNIYGQEIKITRSPIKQQQQSETISPQKRRILDNRSSHVDQNDVYEVNLNYNKEKSLPSDVDWFYVDTIKHRHDYKIEQPNPNRSSYKDQRSVLDLHNNNIPKNNYYQKQNEKLSKKQEVALQYTYLRAVKRSELVMKKK</sequence>
<dbReference type="OrthoDB" id="314282at2759"/>
<dbReference type="OMA" id="HIKSSCI"/>
<dbReference type="Proteomes" id="UP000000600">
    <property type="component" value="Unassembled WGS sequence"/>
</dbReference>
<dbReference type="EMBL" id="CT868028">
    <property type="protein sequence ID" value="CAK63825.1"/>
    <property type="molecule type" value="Genomic_DNA"/>
</dbReference>
<dbReference type="KEGG" id="ptm:GSPATT00033678001"/>
<gene>
    <name evidence="2" type="ORF">GSPATT00033678001</name>
</gene>
<proteinExistence type="predicted"/>
<evidence type="ECO:0000313" key="2">
    <source>
        <dbReference type="EMBL" id="CAK63825.1"/>
    </source>
</evidence>
<feature type="region of interest" description="Disordered" evidence="1">
    <location>
        <begin position="43"/>
        <end position="75"/>
    </location>
</feature>
<dbReference type="AlphaFoldDB" id="A0BZ58"/>